<dbReference type="Pfam" id="PF00583">
    <property type="entry name" value="Acetyltransf_1"/>
    <property type="match status" value="1"/>
</dbReference>
<dbReference type="AlphaFoldDB" id="A0A1C0YCN3"/>
<evidence type="ECO:0000313" key="3">
    <source>
        <dbReference type="Proteomes" id="UP000093199"/>
    </source>
</evidence>
<dbReference type="EMBL" id="MASJ01000018">
    <property type="protein sequence ID" value="OCS84893.1"/>
    <property type="molecule type" value="Genomic_DNA"/>
</dbReference>
<gene>
    <name evidence="2" type="ORF">A6M13_14420</name>
</gene>
<name>A0A1C0YCN3_9BACL</name>
<dbReference type="SUPFAM" id="SSF55729">
    <property type="entry name" value="Acyl-CoA N-acyltransferases (Nat)"/>
    <property type="match status" value="1"/>
</dbReference>
<dbReference type="CDD" id="cd04301">
    <property type="entry name" value="NAT_SF"/>
    <property type="match status" value="1"/>
</dbReference>
<dbReference type="PANTHER" id="PTHR43328">
    <property type="entry name" value="ACETYLTRANSFERASE-RELATED"/>
    <property type="match status" value="1"/>
</dbReference>
<dbReference type="GO" id="GO:0016747">
    <property type="term" value="F:acyltransferase activity, transferring groups other than amino-acyl groups"/>
    <property type="evidence" value="ECO:0007669"/>
    <property type="project" value="InterPro"/>
</dbReference>
<dbReference type="PROSITE" id="PS51186">
    <property type="entry name" value="GNAT"/>
    <property type="match status" value="1"/>
</dbReference>
<reference evidence="2 3" key="1">
    <citation type="submission" date="2016-07" db="EMBL/GenBank/DDBJ databases">
        <title>Caryophanon tenue genome sequencing.</title>
        <authorList>
            <person name="Verma A."/>
            <person name="Pal Y."/>
            <person name="Krishnamurthi S."/>
        </authorList>
    </citation>
    <scope>NUCLEOTIDE SEQUENCE [LARGE SCALE GENOMIC DNA]</scope>
    <source>
        <strain evidence="2 3">DSM 14152</strain>
    </source>
</reference>
<dbReference type="PANTHER" id="PTHR43328:SF1">
    <property type="entry name" value="N-ACETYLTRANSFERASE DOMAIN-CONTAINING PROTEIN"/>
    <property type="match status" value="1"/>
</dbReference>
<dbReference type="Gene3D" id="3.40.630.30">
    <property type="match status" value="1"/>
</dbReference>
<evidence type="ECO:0000259" key="1">
    <source>
        <dbReference type="PROSITE" id="PS51186"/>
    </source>
</evidence>
<keyword evidence="3" id="KW-1185">Reference proteome</keyword>
<dbReference type="RefSeq" id="WP_066545360.1">
    <property type="nucleotide sequence ID" value="NZ_MASJ01000018.1"/>
</dbReference>
<accession>A0A1C0YCN3</accession>
<dbReference type="STRING" id="33978.A6M13_14420"/>
<dbReference type="OrthoDB" id="87299at2"/>
<dbReference type="InterPro" id="IPR000182">
    <property type="entry name" value="GNAT_dom"/>
</dbReference>
<dbReference type="InterPro" id="IPR016181">
    <property type="entry name" value="Acyl_CoA_acyltransferase"/>
</dbReference>
<feature type="domain" description="N-acetyltransferase" evidence="1">
    <location>
        <begin position="153"/>
        <end position="289"/>
    </location>
</feature>
<dbReference type="Proteomes" id="UP000093199">
    <property type="component" value="Unassembled WGS sequence"/>
</dbReference>
<proteinExistence type="predicted"/>
<organism evidence="2 3">
    <name type="scientific">Caryophanon tenue</name>
    <dbReference type="NCBI Taxonomy" id="33978"/>
    <lineage>
        <taxon>Bacteria</taxon>
        <taxon>Bacillati</taxon>
        <taxon>Bacillota</taxon>
        <taxon>Bacilli</taxon>
        <taxon>Bacillales</taxon>
        <taxon>Caryophanaceae</taxon>
        <taxon>Caryophanon</taxon>
    </lineage>
</organism>
<protein>
    <recommendedName>
        <fullName evidence="1">N-acetyltransferase domain-containing protein</fullName>
    </recommendedName>
</protein>
<comment type="caution">
    <text evidence="2">The sequence shown here is derived from an EMBL/GenBank/DDBJ whole genome shotgun (WGS) entry which is preliminary data.</text>
</comment>
<evidence type="ECO:0000313" key="2">
    <source>
        <dbReference type="EMBL" id="OCS84893.1"/>
    </source>
</evidence>
<sequence length="289" mass="33541">MKATIARNEGIEKLANFLATCNVQKSQNIGYIGSNAQEILSELKEDFIQQNGELPFAIMKDKAHHIIGAIGLDMDGDCAEVWGPFSKHKELHIENELWHLLIQKFSHIRHYQFFIHVDNIKQQTFVEQIGAKNTGEHRILSLKREHLNAQNDEGLLPFDMTDFNFFEQLHNHSFPNTYYDAKTIISRISKNHRLLVLKNNHEFIGYAYFEVEPEFCHANLEYIAIHLDYQNKGYETKLLNTVVHQIFTFSEINELILCVSNQNAQANRVYEKVGFTNKSELCSYTFSSK</sequence>